<dbReference type="Pfam" id="PF00999">
    <property type="entry name" value="Na_H_Exchanger"/>
    <property type="match status" value="1"/>
</dbReference>
<comment type="caution">
    <text evidence="12">The sequence shown here is derived from an EMBL/GenBank/DDBJ whole genome shotgun (WGS) entry which is preliminary data.</text>
</comment>
<comment type="subcellular location">
    <subcellularLocation>
        <location evidence="1">Membrane</location>
        <topology evidence="1">Multi-pass membrane protein</topology>
    </subcellularLocation>
</comment>
<proteinExistence type="inferred from homology"/>
<evidence type="ECO:0000313" key="13">
    <source>
        <dbReference type="Proteomes" id="UP001293254"/>
    </source>
</evidence>
<dbReference type="GO" id="GO:0012505">
    <property type="term" value="C:endomembrane system"/>
    <property type="evidence" value="ECO:0007669"/>
    <property type="project" value="TreeGrafter"/>
</dbReference>
<accession>A0AAE1Y3J6</accession>
<dbReference type="GO" id="GO:0015297">
    <property type="term" value="F:antiporter activity"/>
    <property type="evidence" value="ECO:0007669"/>
    <property type="project" value="InterPro"/>
</dbReference>
<dbReference type="InterPro" id="IPR006153">
    <property type="entry name" value="Cation/H_exchanger_TM"/>
</dbReference>
<dbReference type="GO" id="GO:1902600">
    <property type="term" value="P:proton transmembrane transport"/>
    <property type="evidence" value="ECO:0007669"/>
    <property type="project" value="InterPro"/>
</dbReference>
<protein>
    <submittedName>
        <fullName evidence="12">Cation/H(+) antiporter 18</fullName>
    </submittedName>
</protein>
<dbReference type="InterPro" id="IPR050794">
    <property type="entry name" value="CPA2_transporter"/>
</dbReference>
<keyword evidence="8 10" id="KW-0472">Membrane</keyword>
<comment type="similarity">
    <text evidence="9">Belongs to the monovalent cation:proton antiporter 2 (CPA2) transporter (TC 2.A.37) family. CHX (TC 2.A.37.4) subfamily.</text>
</comment>
<keyword evidence="13" id="KW-1185">Reference proteome</keyword>
<reference evidence="12" key="1">
    <citation type="submission" date="2020-06" db="EMBL/GenBank/DDBJ databases">
        <authorList>
            <person name="Li T."/>
            <person name="Hu X."/>
            <person name="Zhang T."/>
            <person name="Song X."/>
            <person name="Zhang H."/>
            <person name="Dai N."/>
            <person name="Sheng W."/>
            <person name="Hou X."/>
            <person name="Wei L."/>
        </authorList>
    </citation>
    <scope>NUCLEOTIDE SEQUENCE</scope>
    <source>
        <strain evidence="12">3651</strain>
        <tissue evidence="12">Leaf</tissue>
    </source>
</reference>
<evidence type="ECO:0000256" key="6">
    <source>
        <dbReference type="ARBA" id="ARBA00022989"/>
    </source>
</evidence>
<dbReference type="GO" id="GO:0006813">
    <property type="term" value="P:potassium ion transport"/>
    <property type="evidence" value="ECO:0007669"/>
    <property type="project" value="UniProtKB-KW"/>
</dbReference>
<evidence type="ECO:0000256" key="4">
    <source>
        <dbReference type="ARBA" id="ARBA00022692"/>
    </source>
</evidence>
<evidence type="ECO:0000256" key="9">
    <source>
        <dbReference type="ARBA" id="ARBA00038341"/>
    </source>
</evidence>
<keyword evidence="7" id="KW-0406">Ion transport</keyword>
<keyword evidence="2" id="KW-0813">Transport</keyword>
<dbReference type="PANTHER" id="PTHR32468:SF144">
    <property type="entry name" value="CATION_H(+) ANTIPORTER 17"/>
    <property type="match status" value="1"/>
</dbReference>
<feature type="transmembrane region" description="Helical" evidence="10">
    <location>
        <begin position="71"/>
        <end position="92"/>
    </location>
</feature>
<dbReference type="EMBL" id="JACGWO010000007">
    <property type="protein sequence ID" value="KAK4422549.1"/>
    <property type="molecule type" value="Genomic_DNA"/>
</dbReference>
<keyword evidence="3" id="KW-0633">Potassium transport</keyword>
<sequence length="125" mass="13845">MAMSEAAVNNVATWILLALAIALSGTGDSAIVSLWVFLYGFGFMVLCIFVCPIIFKWIARQCPRGEPLDEIYICATLVAIFAAGFITDIIGIDAHFGALFSPFLSLRREHLLTLLWSLPFFPPFR</sequence>
<organism evidence="12 13">
    <name type="scientific">Sesamum alatum</name>
    <dbReference type="NCBI Taxonomy" id="300844"/>
    <lineage>
        <taxon>Eukaryota</taxon>
        <taxon>Viridiplantae</taxon>
        <taxon>Streptophyta</taxon>
        <taxon>Embryophyta</taxon>
        <taxon>Tracheophyta</taxon>
        <taxon>Spermatophyta</taxon>
        <taxon>Magnoliopsida</taxon>
        <taxon>eudicotyledons</taxon>
        <taxon>Gunneridae</taxon>
        <taxon>Pentapetalae</taxon>
        <taxon>asterids</taxon>
        <taxon>lamiids</taxon>
        <taxon>Lamiales</taxon>
        <taxon>Pedaliaceae</taxon>
        <taxon>Sesamum</taxon>
    </lineage>
</organism>
<dbReference type="PANTHER" id="PTHR32468">
    <property type="entry name" value="CATION/H + ANTIPORTER"/>
    <property type="match status" value="1"/>
</dbReference>
<dbReference type="Gene3D" id="1.20.1530.20">
    <property type="match status" value="1"/>
</dbReference>
<evidence type="ECO:0000256" key="3">
    <source>
        <dbReference type="ARBA" id="ARBA00022538"/>
    </source>
</evidence>
<keyword evidence="6 10" id="KW-1133">Transmembrane helix</keyword>
<evidence type="ECO:0000256" key="5">
    <source>
        <dbReference type="ARBA" id="ARBA00022958"/>
    </source>
</evidence>
<gene>
    <name evidence="12" type="ORF">Salat_1837400</name>
</gene>
<evidence type="ECO:0000256" key="7">
    <source>
        <dbReference type="ARBA" id="ARBA00023065"/>
    </source>
</evidence>
<dbReference type="GO" id="GO:0006885">
    <property type="term" value="P:regulation of pH"/>
    <property type="evidence" value="ECO:0007669"/>
    <property type="project" value="TreeGrafter"/>
</dbReference>
<evidence type="ECO:0000256" key="1">
    <source>
        <dbReference type="ARBA" id="ARBA00004141"/>
    </source>
</evidence>
<evidence type="ECO:0000256" key="2">
    <source>
        <dbReference type="ARBA" id="ARBA00022448"/>
    </source>
</evidence>
<evidence type="ECO:0000256" key="10">
    <source>
        <dbReference type="SAM" id="Phobius"/>
    </source>
</evidence>
<dbReference type="AlphaFoldDB" id="A0AAE1Y3J6"/>
<keyword evidence="4 10" id="KW-0812">Transmembrane</keyword>
<dbReference type="InterPro" id="IPR038770">
    <property type="entry name" value="Na+/solute_symporter_sf"/>
</dbReference>
<evidence type="ECO:0000313" key="12">
    <source>
        <dbReference type="EMBL" id="KAK4422549.1"/>
    </source>
</evidence>
<name>A0AAE1Y3J6_9LAMI</name>
<dbReference type="GO" id="GO:0016020">
    <property type="term" value="C:membrane"/>
    <property type="evidence" value="ECO:0007669"/>
    <property type="project" value="UniProtKB-SubCell"/>
</dbReference>
<feature type="domain" description="Cation/H+ exchanger transmembrane" evidence="11">
    <location>
        <begin position="2"/>
        <end position="100"/>
    </location>
</feature>
<dbReference type="Proteomes" id="UP001293254">
    <property type="component" value="Unassembled WGS sequence"/>
</dbReference>
<evidence type="ECO:0000256" key="8">
    <source>
        <dbReference type="ARBA" id="ARBA00023136"/>
    </source>
</evidence>
<keyword evidence="5" id="KW-0630">Potassium</keyword>
<reference evidence="12" key="2">
    <citation type="journal article" date="2024" name="Plant">
        <title>Genomic evolution and insights into agronomic trait innovations of Sesamum species.</title>
        <authorList>
            <person name="Miao H."/>
            <person name="Wang L."/>
            <person name="Qu L."/>
            <person name="Liu H."/>
            <person name="Sun Y."/>
            <person name="Le M."/>
            <person name="Wang Q."/>
            <person name="Wei S."/>
            <person name="Zheng Y."/>
            <person name="Lin W."/>
            <person name="Duan Y."/>
            <person name="Cao H."/>
            <person name="Xiong S."/>
            <person name="Wang X."/>
            <person name="Wei L."/>
            <person name="Li C."/>
            <person name="Ma Q."/>
            <person name="Ju M."/>
            <person name="Zhao R."/>
            <person name="Li G."/>
            <person name="Mu C."/>
            <person name="Tian Q."/>
            <person name="Mei H."/>
            <person name="Zhang T."/>
            <person name="Gao T."/>
            <person name="Zhang H."/>
        </authorList>
    </citation>
    <scope>NUCLEOTIDE SEQUENCE</scope>
    <source>
        <strain evidence="12">3651</strain>
    </source>
</reference>
<feature type="transmembrane region" description="Helical" evidence="10">
    <location>
        <begin position="37"/>
        <end position="59"/>
    </location>
</feature>
<evidence type="ECO:0000259" key="11">
    <source>
        <dbReference type="Pfam" id="PF00999"/>
    </source>
</evidence>